<reference evidence="1" key="2">
    <citation type="journal article" date="2024" name="Antonie Van Leeuwenhoek">
        <title>Roseihalotalea indica gen. nov., sp. nov., a halophilic Bacteroidetes from mesopelagic Southwest Indian Ocean with higher carbohydrate metabolic potential.</title>
        <authorList>
            <person name="Chen B."/>
            <person name="Zhang M."/>
            <person name="Lin D."/>
            <person name="Ye J."/>
            <person name="Tang K."/>
        </authorList>
    </citation>
    <scope>NUCLEOTIDE SEQUENCE</scope>
    <source>
        <strain evidence="1">TK19036</strain>
    </source>
</reference>
<organism evidence="1">
    <name type="scientific">Roseihalotalea indica</name>
    <dbReference type="NCBI Taxonomy" id="2867963"/>
    <lineage>
        <taxon>Bacteria</taxon>
        <taxon>Pseudomonadati</taxon>
        <taxon>Bacteroidota</taxon>
        <taxon>Cytophagia</taxon>
        <taxon>Cytophagales</taxon>
        <taxon>Catalimonadaceae</taxon>
        <taxon>Roseihalotalea</taxon>
    </lineage>
</organism>
<dbReference type="AlphaFoldDB" id="A0AA49GKR2"/>
<protein>
    <submittedName>
        <fullName evidence="1">Phosphoribosylpyrophosphate synthetase</fullName>
    </submittedName>
</protein>
<reference evidence="1" key="1">
    <citation type="journal article" date="2023" name="Comput. Struct. Biotechnol. J.">
        <title>Discovery of a novel marine Bacteroidetes with a rich repertoire of carbohydrate-active enzymes.</title>
        <authorList>
            <person name="Chen B."/>
            <person name="Liu G."/>
            <person name="Chen Q."/>
            <person name="Wang H."/>
            <person name="Liu L."/>
            <person name="Tang K."/>
        </authorList>
    </citation>
    <scope>NUCLEOTIDE SEQUENCE</scope>
    <source>
        <strain evidence="1">TK19036</strain>
    </source>
</reference>
<sequence length="100" mass="11510">MKNYDTLSEALNDLKTRGYSNDFNLKPHCIECPAHKLELHPQQFEVKEVYRFEGMSNPDDNSILYAIESKDGLKGVLVDAYGVYAEALTEEMIRKLKVIR</sequence>
<proteinExistence type="predicted"/>
<dbReference type="EMBL" id="CP120682">
    <property type="protein sequence ID" value="WKN35908.1"/>
    <property type="molecule type" value="Genomic_DNA"/>
</dbReference>
<accession>A0AA49GKR2</accession>
<name>A0AA49GKR2_9BACT</name>
<evidence type="ECO:0000313" key="1">
    <source>
        <dbReference type="EMBL" id="WKN35908.1"/>
    </source>
</evidence>
<gene>
    <name evidence="1" type="ORF">K4G66_26435</name>
</gene>